<dbReference type="NCBIfam" id="TIGR01509">
    <property type="entry name" value="HAD-SF-IA-v3"/>
    <property type="match status" value="1"/>
</dbReference>
<dbReference type="InterPro" id="IPR051806">
    <property type="entry name" value="HAD-like_SPP"/>
</dbReference>
<dbReference type="SFLD" id="SFLDG01129">
    <property type="entry name" value="C1.5:_HAD__Beta-PGM__Phosphata"/>
    <property type="match status" value="1"/>
</dbReference>
<dbReference type="InterPro" id="IPR036412">
    <property type="entry name" value="HAD-like_sf"/>
</dbReference>
<dbReference type="InterPro" id="IPR023214">
    <property type="entry name" value="HAD_sf"/>
</dbReference>
<gene>
    <name evidence="1" type="ORF">ALP74_200281</name>
</gene>
<dbReference type="InterPro" id="IPR023198">
    <property type="entry name" value="PGP-like_dom2"/>
</dbReference>
<dbReference type="Gene3D" id="1.10.150.240">
    <property type="entry name" value="Putative phosphatase, domain 2"/>
    <property type="match status" value="1"/>
</dbReference>
<sequence length="328" mass="36395">MTRSEFRRWWRVTYSVNAAGESSGFSATRLPSARKIEPPSHHALRKYLTSKNQPFPVNWQRLIWSPGTAVASAMIALLPTPQTGVEHKAPDLASWSIRIQKSNPMRPQTSFIFDLDGTLTDSVYQNVAAWKEALDAENIPLAMWRIHRKIGMSGGLMLKSLSRETGLNISEEQAERLSEKHARAYERLQGQIIALPGAIELLETLDKENLKWCIATSGGLDTATINLKALKLDINKINIVNRDDVSYGKPDPDLFLAAAEKIQAPIDECLVIGDAIWDMLAARRCKATGVGLLSGGYDIGELERAGALRVYEDPLDLLNHLDEIASRP</sequence>
<dbReference type="SFLD" id="SFLDG01135">
    <property type="entry name" value="C1.5.6:_HAD__Beta-PGM__Phospha"/>
    <property type="match status" value="1"/>
</dbReference>
<dbReference type="SFLD" id="SFLDS00003">
    <property type="entry name" value="Haloacid_Dehalogenase"/>
    <property type="match status" value="1"/>
</dbReference>
<accession>A0AB37QGA0</accession>
<dbReference type="Proteomes" id="UP000272613">
    <property type="component" value="Unassembled WGS sequence"/>
</dbReference>
<dbReference type="Pfam" id="PF00702">
    <property type="entry name" value="Hydrolase"/>
    <property type="match status" value="1"/>
</dbReference>
<dbReference type="GO" id="GO:0050308">
    <property type="term" value="F:sugar-phosphatase activity"/>
    <property type="evidence" value="ECO:0007669"/>
    <property type="project" value="TreeGrafter"/>
</dbReference>
<dbReference type="InterPro" id="IPR006439">
    <property type="entry name" value="HAD-SF_hydro_IA"/>
</dbReference>
<proteinExistence type="predicted"/>
<reference evidence="1 2" key="1">
    <citation type="submission" date="2018-08" db="EMBL/GenBank/DDBJ databases">
        <title>Recombination of ecologically and evolutionarily significant loci maintains genetic cohesion in the Pseudomonas syringae species complex.</title>
        <authorList>
            <person name="Dillon M."/>
            <person name="Thakur S."/>
            <person name="Almeida R.N.D."/>
            <person name="Weir B.S."/>
            <person name="Guttman D.S."/>
        </authorList>
    </citation>
    <scope>NUCLEOTIDE SEQUENCE [LARGE SCALE GENOMIC DNA]</scope>
    <source>
        <strain evidence="1 2">ICMP 5019</strain>
    </source>
</reference>
<evidence type="ECO:0000313" key="1">
    <source>
        <dbReference type="EMBL" id="RMR94074.1"/>
    </source>
</evidence>
<evidence type="ECO:0008006" key="3">
    <source>
        <dbReference type="Google" id="ProtNLM"/>
    </source>
</evidence>
<dbReference type="PANTHER" id="PTHR43481">
    <property type="entry name" value="FRUCTOSE-1-PHOSPHATE PHOSPHATASE"/>
    <property type="match status" value="1"/>
</dbReference>
<protein>
    <recommendedName>
        <fullName evidence="3">HAD family hydrolase</fullName>
    </recommendedName>
</protein>
<dbReference type="PANTHER" id="PTHR43481:SF4">
    <property type="entry name" value="GLYCEROL-1-PHOSPHATE PHOSPHOHYDROLASE 1-RELATED"/>
    <property type="match status" value="1"/>
</dbReference>
<name>A0AB37QGA0_9PSED</name>
<dbReference type="AlphaFoldDB" id="A0AB37QGA0"/>
<dbReference type="SUPFAM" id="SSF56784">
    <property type="entry name" value="HAD-like"/>
    <property type="match status" value="1"/>
</dbReference>
<dbReference type="EMBL" id="RBSH01000332">
    <property type="protein sequence ID" value="RMR94074.1"/>
    <property type="molecule type" value="Genomic_DNA"/>
</dbReference>
<dbReference type="Gene3D" id="3.40.50.1000">
    <property type="entry name" value="HAD superfamily/HAD-like"/>
    <property type="match status" value="1"/>
</dbReference>
<comment type="caution">
    <text evidence="1">The sequence shown here is derived from an EMBL/GenBank/DDBJ whole genome shotgun (WGS) entry which is preliminary data.</text>
</comment>
<dbReference type="NCBIfam" id="TIGR01549">
    <property type="entry name" value="HAD-SF-IA-v1"/>
    <property type="match status" value="1"/>
</dbReference>
<organism evidence="1 2">
    <name type="scientific">Pseudomonas coronafaciens pv. garcae</name>
    <dbReference type="NCBI Taxonomy" id="251653"/>
    <lineage>
        <taxon>Bacteria</taxon>
        <taxon>Pseudomonadati</taxon>
        <taxon>Pseudomonadota</taxon>
        <taxon>Gammaproteobacteria</taxon>
        <taxon>Pseudomonadales</taxon>
        <taxon>Pseudomonadaceae</taxon>
        <taxon>Pseudomonas</taxon>
        <taxon>Pseudomonas coronafaciens</taxon>
    </lineage>
</organism>
<evidence type="ECO:0000313" key="2">
    <source>
        <dbReference type="Proteomes" id="UP000272613"/>
    </source>
</evidence>